<evidence type="ECO:0000313" key="2">
    <source>
        <dbReference type="Proteomes" id="UP000606653"/>
    </source>
</evidence>
<name>A0ABQ2L1G1_9BACL</name>
<gene>
    <name evidence="1" type="ORF">GCM10010969_19820</name>
</gene>
<accession>A0ABQ2L1G1</accession>
<keyword evidence="2" id="KW-1185">Reference proteome</keyword>
<evidence type="ECO:0000313" key="1">
    <source>
        <dbReference type="EMBL" id="GGN99599.1"/>
    </source>
</evidence>
<sequence>MAWKKALFPVFVLTEDENSIIVCLSIYTEAQGGERDSLKMETAALTENGGAVWQEPGVKLG</sequence>
<proteinExistence type="predicted"/>
<organism evidence="1 2">
    <name type="scientific">Saccharibacillus kuerlensis</name>
    <dbReference type="NCBI Taxonomy" id="459527"/>
    <lineage>
        <taxon>Bacteria</taxon>
        <taxon>Bacillati</taxon>
        <taxon>Bacillota</taxon>
        <taxon>Bacilli</taxon>
        <taxon>Bacillales</taxon>
        <taxon>Paenibacillaceae</taxon>
        <taxon>Saccharibacillus</taxon>
    </lineage>
</organism>
<dbReference type="RefSeq" id="WP_018977851.1">
    <property type="nucleotide sequence ID" value="NZ_BMLN01000005.1"/>
</dbReference>
<dbReference type="EMBL" id="BMLN01000005">
    <property type="protein sequence ID" value="GGN99599.1"/>
    <property type="molecule type" value="Genomic_DNA"/>
</dbReference>
<dbReference type="Proteomes" id="UP000606653">
    <property type="component" value="Unassembled WGS sequence"/>
</dbReference>
<protein>
    <submittedName>
        <fullName evidence="1">Uncharacterized protein</fullName>
    </submittedName>
</protein>
<reference evidence="2" key="1">
    <citation type="journal article" date="2019" name="Int. J. Syst. Evol. Microbiol.">
        <title>The Global Catalogue of Microorganisms (GCM) 10K type strain sequencing project: providing services to taxonomists for standard genome sequencing and annotation.</title>
        <authorList>
            <consortium name="The Broad Institute Genomics Platform"/>
            <consortium name="The Broad Institute Genome Sequencing Center for Infectious Disease"/>
            <person name="Wu L."/>
            <person name="Ma J."/>
        </authorList>
    </citation>
    <scope>NUCLEOTIDE SEQUENCE [LARGE SCALE GENOMIC DNA]</scope>
    <source>
        <strain evidence="2">CGMCC 1.6964</strain>
    </source>
</reference>
<comment type="caution">
    <text evidence="1">The sequence shown here is derived from an EMBL/GenBank/DDBJ whole genome shotgun (WGS) entry which is preliminary data.</text>
</comment>